<sequence>MSIMNDFARLVGWSDSSDLVPAPEAGNVEPADNAAAGPSSSRNGLRRRRDSNGSTQPSGQRQRTDDQHKLAALALQVHALQQRADNADHRVNHLQDGHNALHGRFESHLDAFGRFEARFDEQAAVVDHLPRVLNLIAHELADIRLRRGGPLAMARPIQAAAPPRLVPLVGGHPRRQQICRRYNRNQCPGCDRLHICSKCGDEHPSSDCDYPL</sequence>
<protein>
    <submittedName>
        <fullName evidence="2">Uncharacterized protein</fullName>
    </submittedName>
</protein>
<proteinExistence type="predicted"/>
<gene>
    <name evidence="2" type="ORF">PSFLO_07237</name>
</gene>
<dbReference type="AlphaFoldDB" id="A0A5C3FDJ6"/>
<keyword evidence="3" id="KW-1185">Reference proteome</keyword>
<dbReference type="EMBL" id="OOIP01000031">
    <property type="protein sequence ID" value="SPO41755.1"/>
    <property type="molecule type" value="Genomic_DNA"/>
</dbReference>
<evidence type="ECO:0000256" key="1">
    <source>
        <dbReference type="SAM" id="MobiDB-lite"/>
    </source>
</evidence>
<accession>A0A5C3FDJ6</accession>
<dbReference type="OrthoDB" id="2355984at2759"/>
<reference evidence="2 3" key="1">
    <citation type="submission" date="2018-03" db="EMBL/GenBank/DDBJ databases">
        <authorList>
            <person name="Guldener U."/>
        </authorList>
    </citation>
    <scope>NUCLEOTIDE SEQUENCE [LARGE SCALE GENOMIC DNA]</scope>
    <source>
        <strain evidence="2 3">DAOM196992</strain>
    </source>
</reference>
<dbReference type="Proteomes" id="UP000323386">
    <property type="component" value="Unassembled WGS sequence"/>
</dbReference>
<feature type="compositionally biased region" description="Polar residues" evidence="1">
    <location>
        <begin position="52"/>
        <end position="61"/>
    </location>
</feature>
<organism evidence="2 3">
    <name type="scientific">Pseudozyma flocculosa</name>
    <dbReference type="NCBI Taxonomy" id="84751"/>
    <lineage>
        <taxon>Eukaryota</taxon>
        <taxon>Fungi</taxon>
        <taxon>Dikarya</taxon>
        <taxon>Basidiomycota</taxon>
        <taxon>Ustilaginomycotina</taxon>
        <taxon>Ustilaginomycetes</taxon>
        <taxon>Ustilaginales</taxon>
        <taxon>Ustilaginaceae</taxon>
        <taxon>Pseudozyma</taxon>
    </lineage>
</organism>
<feature type="region of interest" description="Disordered" evidence="1">
    <location>
        <begin position="21"/>
        <end position="66"/>
    </location>
</feature>
<evidence type="ECO:0000313" key="2">
    <source>
        <dbReference type="EMBL" id="SPO41755.1"/>
    </source>
</evidence>
<evidence type="ECO:0000313" key="3">
    <source>
        <dbReference type="Proteomes" id="UP000323386"/>
    </source>
</evidence>
<name>A0A5C3FDJ6_9BASI</name>